<evidence type="ECO:0000313" key="2">
    <source>
        <dbReference type="Proteomes" id="UP000315010"/>
    </source>
</evidence>
<dbReference type="AlphaFoldDB" id="A0A5C5Z5Z3"/>
<organism evidence="1 2">
    <name type="scientific">Novipirellula herctigrandis</name>
    <dbReference type="NCBI Taxonomy" id="2527986"/>
    <lineage>
        <taxon>Bacteria</taxon>
        <taxon>Pseudomonadati</taxon>
        <taxon>Planctomycetota</taxon>
        <taxon>Planctomycetia</taxon>
        <taxon>Pirellulales</taxon>
        <taxon>Pirellulaceae</taxon>
        <taxon>Novipirellula</taxon>
    </lineage>
</organism>
<name>A0A5C5Z5Z3_9BACT</name>
<reference evidence="1 2" key="1">
    <citation type="submission" date="2019-02" db="EMBL/GenBank/DDBJ databases">
        <title>Deep-cultivation of Planctomycetes and their phenomic and genomic characterization uncovers novel biology.</title>
        <authorList>
            <person name="Wiegand S."/>
            <person name="Jogler M."/>
            <person name="Boedeker C."/>
            <person name="Pinto D."/>
            <person name="Vollmers J."/>
            <person name="Rivas-Marin E."/>
            <person name="Kohn T."/>
            <person name="Peeters S.H."/>
            <person name="Heuer A."/>
            <person name="Rast P."/>
            <person name="Oberbeckmann S."/>
            <person name="Bunk B."/>
            <person name="Jeske O."/>
            <person name="Meyerdierks A."/>
            <person name="Storesund J.E."/>
            <person name="Kallscheuer N."/>
            <person name="Luecker S."/>
            <person name="Lage O.M."/>
            <person name="Pohl T."/>
            <person name="Merkel B.J."/>
            <person name="Hornburger P."/>
            <person name="Mueller R.-W."/>
            <person name="Bruemmer F."/>
            <person name="Labrenz M."/>
            <person name="Spormann A.M."/>
            <person name="Op Den Camp H."/>
            <person name="Overmann J."/>
            <person name="Amann R."/>
            <person name="Jetten M.S.M."/>
            <person name="Mascher T."/>
            <person name="Medema M.H."/>
            <person name="Devos D.P."/>
            <person name="Kaster A.-K."/>
            <person name="Ovreas L."/>
            <person name="Rohde M."/>
            <person name="Galperin M.Y."/>
            <person name="Jogler C."/>
        </authorList>
    </citation>
    <scope>NUCLEOTIDE SEQUENCE [LARGE SCALE GENOMIC DNA]</scope>
    <source>
        <strain evidence="1 2">CA13</strain>
    </source>
</reference>
<keyword evidence="2" id="KW-1185">Reference proteome</keyword>
<accession>A0A5C5Z5Z3</accession>
<comment type="caution">
    <text evidence="1">The sequence shown here is derived from an EMBL/GenBank/DDBJ whole genome shotgun (WGS) entry which is preliminary data.</text>
</comment>
<dbReference type="Proteomes" id="UP000315010">
    <property type="component" value="Unassembled WGS sequence"/>
</dbReference>
<evidence type="ECO:0000313" key="1">
    <source>
        <dbReference type="EMBL" id="TWT82615.1"/>
    </source>
</evidence>
<proteinExistence type="predicted"/>
<sequence>MSKLRTKLLLACLLSFFAWFVVRRVQKAAKLARDTAEVVEFAKDLNQLINHPPRNYREFEHWVPEDFFQSPTALQACNAISSRDNESIPIQG</sequence>
<protein>
    <submittedName>
        <fullName evidence="1">Uncharacterized protein</fullName>
    </submittedName>
</protein>
<gene>
    <name evidence="1" type="ORF">CA13_40780</name>
</gene>
<dbReference type="RefSeq" id="WP_146399216.1">
    <property type="nucleotide sequence ID" value="NZ_SJPJ01000001.1"/>
</dbReference>
<dbReference type="EMBL" id="SJPJ01000001">
    <property type="protein sequence ID" value="TWT82615.1"/>
    <property type="molecule type" value="Genomic_DNA"/>
</dbReference>